<dbReference type="GO" id="GO:0022857">
    <property type="term" value="F:transmembrane transporter activity"/>
    <property type="evidence" value="ECO:0007669"/>
    <property type="project" value="InterPro"/>
</dbReference>
<keyword evidence="2" id="KW-0813">Transport</keyword>
<feature type="transmembrane region" description="Helical" evidence="6">
    <location>
        <begin position="35"/>
        <end position="57"/>
    </location>
</feature>
<dbReference type="HOGENOM" id="CLU_1620233_0_0_1"/>
<gene>
    <name evidence="7" type="ORF">UCRPA7_6768</name>
</gene>
<reference evidence="8" key="1">
    <citation type="journal article" date="2013" name="Genome Announc.">
        <title>Draft genome sequence of the ascomycete Phaeoacremonium aleophilum strain UCR-PA7, a causal agent of the esca disease complex in grapevines.</title>
        <authorList>
            <person name="Blanco-Ulate B."/>
            <person name="Rolshausen P."/>
            <person name="Cantu D."/>
        </authorList>
    </citation>
    <scope>NUCLEOTIDE SEQUENCE [LARGE SCALE GENOMIC DNA]</scope>
    <source>
        <strain evidence="8">UCR-PA7</strain>
    </source>
</reference>
<comment type="subcellular location">
    <subcellularLocation>
        <location evidence="1">Membrane</location>
        <topology evidence="1">Multi-pass membrane protein</topology>
    </subcellularLocation>
</comment>
<evidence type="ECO:0000256" key="4">
    <source>
        <dbReference type="ARBA" id="ARBA00022989"/>
    </source>
</evidence>
<dbReference type="InterPro" id="IPR036259">
    <property type="entry name" value="MFS_trans_sf"/>
</dbReference>
<dbReference type="Gene3D" id="1.20.1250.20">
    <property type="entry name" value="MFS general substrate transporter like domains"/>
    <property type="match status" value="1"/>
</dbReference>
<dbReference type="PANTHER" id="PTHR43791">
    <property type="entry name" value="PERMEASE-RELATED"/>
    <property type="match status" value="1"/>
</dbReference>
<evidence type="ECO:0000256" key="5">
    <source>
        <dbReference type="ARBA" id="ARBA00023136"/>
    </source>
</evidence>
<keyword evidence="4 6" id="KW-1133">Transmembrane helix</keyword>
<keyword evidence="3 6" id="KW-0812">Transmembrane</keyword>
<dbReference type="EMBL" id="KB933264">
    <property type="protein sequence ID" value="EON97538.1"/>
    <property type="molecule type" value="Genomic_DNA"/>
</dbReference>
<proteinExistence type="predicted"/>
<dbReference type="OrthoDB" id="3639251at2759"/>
<evidence type="ECO:0000313" key="8">
    <source>
        <dbReference type="Proteomes" id="UP000014074"/>
    </source>
</evidence>
<dbReference type="Pfam" id="PF07690">
    <property type="entry name" value="MFS_1"/>
    <property type="match status" value="1"/>
</dbReference>
<feature type="transmembrane region" description="Helical" evidence="6">
    <location>
        <begin position="106"/>
        <end position="129"/>
    </location>
</feature>
<dbReference type="GO" id="GO:0016020">
    <property type="term" value="C:membrane"/>
    <property type="evidence" value="ECO:0007669"/>
    <property type="project" value="UniProtKB-SubCell"/>
</dbReference>
<keyword evidence="5 6" id="KW-0472">Membrane</keyword>
<accession>R8BE05</accession>
<keyword evidence="8" id="KW-1185">Reference proteome</keyword>
<dbReference type="AlphaFoldDB" id="R8BE05"/>
<dbReference type="GeneID" id="19327458"/>
<evidence type="ECO:0000256" key="2">
    <source>
        <dbReference type="ARBA" id="ARBA00022448"/>
    </source>
</evidence>
<organism evidence="7 8">
    <name type="scientific">Phaeoacremonium minimum (strain UCR-PA7)</name>
    <name type="common">Esca disease fungus</name>
    <name type="synonym">Togninia minima</name>
    <dbReference type="NCBI Taxonomy" id="1286976"/>
    <lineage>
        <taxon>Eukaryota</taxon>
        <taxon>Fungi</taxon>
        <taxon>Dikarya</taxon>
        <taxon>Ascomycota</taxon>
        <taxon>Pezizomycotina</taxon>
        <taxon>Sordariomycetes</taxon>
        <taxon>Sordariomycetidae</taxon>
        <taxon>Togniniales</taxon>
        <taxon>Togniniaceae</taxon>
        <taxon>Phaeoacremonium</taxon>
    </lineage>
</organism>
<dbReference type="eggNOG" id="KOG2533">
    <property type="taxonomic scope" value="Eukaryota"/>
</dbReference>
<evidence type="ECO:0000256" key="3">
    <source>
        <dbReference type="ARBA" id="ARBA00022692"/>
    </source>
</evidence>
<evidence type="ECO:0000313" key="7">
    <source>
        <dbReference type="EMBL" id="EON97538.1"/>
    </source>
</evidence>
<dbReference type="RefSeq" id="XP_007917495.1">
    <property type="nucleotide sequence ID" value="XM_007919304.1"/>
</dbReference>
<dbReference type="Proteomes" id="UP000014074">
    <property type="component" value="Unassembled WGS sequence"/>
</dbReference>
<evidence type="ECO:0000256" key="6">
    <source>
        <dbReference type="SAM" id="Phobius"/>
    </source>
</evidence>
<sequence length="164" mass="18090">MGIYCSCQAFGSMLSGALAVAIMNTLDGKNGIAGWRWLFIINCIMTICVGLCGFFILPDVPNNPNPRAFWFKKHYARLAMERLDRYGKVAPKKITFDSVKRTTRSWVPYFIIIVYVAGCLASYGIWYFAVFLKALKNPDGSRLWSTSQVNAIPIGGSAVTAASG</sequence>
<dbReference type="PANTHER" id="PTHR43791:SF64">
    <property type="entry name" value="MAJOR FACILITATOR SUPERFAMILY (MFS) PROFILE DOMAIN-CONTAINING PROTEIN"/>
    <property type="match status" value="1"/>
</dbReference>
<dbReference type="SUPFAM" id="SSF103473">
    <property type="entry name" value="MFS general substrate transporter"/>
    <property type="match status" value="1"/>
</dbReference>
<dbReference type="KEGG" id="tmn:UCRPA7_6768"/>
<dbReference type="InterPro" id="IPR011701">
    <property type="entry name" value="MFS"/>
</dbReference>
<protein>
    <submittedName>
        <fullName evidence="7">Putative major facilitator superfamily transporter protein</fullName>
    </submittedName>
</protein>
<name>R8BE05_PHAM7</name>
<evidence type="ECO:0000256" key="1">
    <source>
        <dbReference type="ARBA" id="ARBA00004141"/>
    </source>
</evidence>